<proteinExistence type="predicted"/>
<dbReference type="RefSeq" id="WP_003473138.1">
    <property type="nucleotide sequence ID" value="NZ_APML01000067.1"/>
</dbReference>
<keyword evidence="1" id="KW-0812">Transmembrane</keyword>
<evidence type="ECO:0000313" key="2">
    <source>
        <dbReference type="EMBL" id="ENH95961.1"/>
    </source>
</evidence>
<dbReference type="STRING" id="1308866.J416_13324"/>
<keyword evidence="1" id="KW-0472">Membrane</keyword>
<reference evidence="2 3" key="1">
    <citation type="submission" date="2013-03" db="EMBL/GenBank/DDBJ databases">
        <title>Draft genome sequence of Gracibacillus halophilus YIM-C55.5, a moderately halophilic and thermophilic organism from the Xiaochaidamu salt lake.</title>
        <authorList>
            <person name="Sugumar T."/>
            <person name="Polireddy D.R."/>
            <person name="Antony A."/>
            <person name="Madhava Y.R."/>
            <person name="Sivakumar N."/>
        </authorList>
    </citation>
    <scope>NUCLEOTIDE SEQUENCE [LARGE SCALE GENOMIC DNA]</scope>
    <source>
        <strain evidence="2 3">YIM-C55.5</strain>
    </source>
</reference>
<feature type="transmembrane region" description="Helical" evidence="1">
    <location>
        <begin position="276"/>
        <end position="296"/>
    </location>
</feature>
<dbReference type="InterPro" id="IPR018710">
    <property type="entry name" value="DUF2232"/>
</dbReference>
<evidence type="ECO:0000313" key="3">
    <source>
        <dbReference type="Proteomes" id="UP000012283"/>
    </source>
</evidence>
<feature type="transmembrane region" description="Helical" evidence="1">
    <location>
        <begin position="99"/>
        <end position="118"/>
    </location>
</feature>
<keyword evidence="1" id="KW-1133">Transmembrane helix</keyword>
<accession>N4WS02</accession>
<organism evidence="2 3">
    <name type="scientific">Gracilibacillus halophilus YIM-C55.5</name>
    <dbReference type="NCBI Taxonomy" id="1308866"/>
    <lineage>
        <taxon>Bacteria</taxon>
        <taxon>Bacillati</taxon>
        <taxon>Bacillota</taxon>
        <taxon>Bacilli</taxon>
        <taxon>Bacillales</taxon>
        <taxon>Bacillaceae</taxon>
        <taxon>Gracilibacillus</taxon>
    </lineage>
</organism>
<dbReference type="OrthoDB" id="2987886at2"/>
<keyword evidence="3" id="KW-1185">Reference proteome</keyword>
<dbReference type="eggNOG" id="COG4241">
    <property type="taxonomic scope" value="Bacteria"/>
</dbReference>
<dbReference type="PANTHER" id="PTHR41324:SF1">
    <property type="entry name" value="DUF2232 DOMAIN-CONTAINING PROTEIN"/>
    <property type="match status" value="1"/>
</dbReference>
<evidence type="ECO:0008006" key="4">
    <source>
        <dbReference type="Google" id="ProtNLM"/>
    </source>
</evidence>
<feature type="transmembrane region" description="Helical" evidence="1">
    <location>
        <begin position="57"/>
        <end position="90"/>
    </location>
</feature>
<dbReference type="AlphaFoldDB" id="N4WS02"/>
<evidence type="ECO:0000256" key="1">
    <source>
        <dbReference type="SAM" id="Phobius"/>
    </source>
</evidence>
<comment type="caution">
    <text evidence="2">The sequence shown here is derived from an EMBL/GenBank/DDBJ whole genome shotgun (WGS) entry which is preliminary data.</text>
</comment>
<dbReference type="PATRIC" id="fig|1308866.3.peg.2690"/>
<feature type="transmembrane region" description="Helical" evidence="1">
    <location>
        <begin position="171"/>
        <end position="192"/>
    </location>
</feature>
<protein>
    <recommendedName>
        <fullName evidence="4">DUF2232 domain-containing protein</fullName>
    </recommendedName>
</protein>
<dbReference type="Proteomes" id="UP000012283">
    <property type="component" value="Unassembled WGS sequence"/>
</dbReference>
<gene>
    <name evidence="2" type="ORF">J416_13324</name>
</gene>
<feature type="transmembrane region" description="Helical" evidence="1">
    <location>
        <begin position="12"/>
        <end position="45"/>
    </location>
</feature>
<sequence length="314" mass="36193">MEKQPKGKEFFIFLVTYILLLLLTVLLPIPFITVIFLPIPIILWVKAYEWKWIFIGLASILIISLLMFPLLSIPVSLLAIISGCMIGWALKHDQHPYEVWAKGTLGYVIGFVLIYVYLETFMDISISDMYTQTVEESMQMAREFMQAFGMNQFSDEDISAMRDQLLSVLSLMPVIFVSVSLFFAGMAQWFSYKLLNSRVQEKRYMFPPFRTFHLPKVILWIYFLTLMITLLSGLDESQTMMADMVMNVSNLAGILLILQGFSFIFHYTYVKQQSKALPIVSILIVVFFPFLGLYLVRILGIIDLGFGLKKIVDK</sequence>
<feature type="transmembrane region" description="Helical" evidence="1">
    <location>
        <begin position="251"/>
        <end position="269"/>
    </location>
</feature>
<dbReference type="PANTHER" id="PTHR41324">
    <property type="entry name" value="MEMBRANE PROTEIN-RELATED"/>
    <property type="match status" value="1"/>
</dbReference>
<feature type="transmembrane region" description="Helical" evidence="1">
    <location>
        <begin position="213"/>
        <end position="231"/>
    </location>
</feature>
<dbReference type="EMBL" id="APML01000067">
    <property type="protein sequence ID" value="ENH95961.1"/>
    <property type="molecule type" value="Genomic_DNA"/>
</dbReference>
<dbReference type="Pfam" id="PF09991">
    <property type="entry name" value="DUF2232"/>
    <property type="match status" value="1"/>
</dbReference>
<name>N4WS02_9BACI</name>